<evidence type="ECO:0000259" key="2">
    <source>
        <dbReference type="Pfam" id="PF10645"/>
    </source>
</evidence>
<evidence type="ECO:0000313" key="4">
    <source>
        <dbReference type="Proteomes" id="UP001221757"/>
    </source>
</evidence>
<keyword evidence="1" id="KW-0732">Signal</keyword>
<accession>A0AAD7GQ26</accession>
<reference evidence="3" key="1">
    <citation type="submission" date="2023-03" db="EMBL/GenBank/DDBJ databases">
        <title>Massive genome expansion in bonnet fungi (Mycena s.s.) driven by repeated elements and novel gene families across ecological guilds.</title>
        <authorList>
            <consortium name="Lawrence Berkeley National Laboratory"/>
            <person name="Harder C.B."/>
            <person name="Miyauchi S."/>
            <person name="Viragh M."/>
            <person name="Kuo A."/>
            <person name="Thoen E."/>
            <person name="Andreopoulos B."/>
            <person name="Lu D."/>
            <person name="Skrede I."/>
            <person name="Drula E."/>
            <person name="Henrissat B."/>
            <person name="Morin E."/>
            <person name="Kohler A."/>
            <person name="Barry K."/>
            <person name="LaButti K."/>
            <person name="Morin E."/>
            <person name="Salamov A."/>
            <person name="Lipzen A."/>
            <person name="Mereny Z."/>
            <person name="Hegedus B."/>
            <person name="Baldrian P."/>
            <person name="Stursova M."/>
            <person name="Weitz H."/>
            <person name="Taylor A."/>
            <person name="Grigoriev I.V."/>
            <person name="Nagy L.G."/>
            <person name="Martin F."/>
            <person name="Kauserud H."/>
        </authorList>
    </citation>
    <scope>NUCLEOTIDE SEQUENCE</scope>
    <source>
        <strain evidence="3">CBHHK067</strain>
    </source>
</reference>
<sequence>MARLMNSIALTVLLTGIITAQSLQSCGTAQYDSTQYTCFNNATLCPIVQGNAYRACGNACFSTTQYTCINATSSFLCPIINGQATVGCGGTLCYPLDGTYT</sequence>
<feature type="domain" description="Endo-1,3(4)-beta-glucanase 1 carbohydrate binding" evidence="2">
    <location>
        <begin position="25"/>
        <end position="71"/>
    </location>
</feature>
<name>A0AAD7GQ26_MYCRO</name>
<dbReference type="EMBL" id="JARKIE010000024">
    <property type="protein sequence ID" value="KAJ7699038.1"/>
    <property type="molecule type" value="Genomic_DNA"/>
</dbReference>
<comment type="caution">
    <text evidence="3">The sequence shown here is derived from an EMBL/GenBank/DDBJ whole genome shotgun (WGS) entry which is preliminary data.</text>
</comment>
<proteinExistence type="predicted"/>
<dbReference type="Proteomes" id="UP001221757">
    <property type="component" value="Unassembled WGS sequence"/>
</dbReference>
<protein>
    <submittedName>
        <fullName evidence="3">Carbohydrate binding-domain-containing protein</fullName>
    </submittedName>
</protein>
<gene>
    <name evidence="3" type="ORF">B0H17DRAFT_1196621</name>
</gene>
<evidence type="ECO:0000313" key="3">
    <source>
        <dbReference type="EMBL" id="KAJ7699038.1"/>
    </source>
</evidence>
<dbReference type="GO" id="GO:0030246">
    <property type="term" value="F:carbohydrate binding"/>
    <property type="evidence" value="ECO:0007669"/>
    <property type="project" value="InterPro"/>
</dbReference>
<dbReference type="AlphaFoldDB" id="A0AAD7GQ26"/>
<feature type="signal peptide" evidence="1">
    <location>
        <begin position="1"/>
        <end position="20"/>
    </location>
</feature>
<evidence type="ECO:0000256" key="1">
    <source>
        <dbReference type="SAM" id="SignalP"/>
    </source>
</evidence>
<organism evidence="3 4">
    <name type="scientific">Mycena rosella</name>
    <name type="common">Pink bonnet</name>
    <name type="synonym">Agaricus rosellus</name>
    <dbReference type="NCBI Taxonomy" id="1033263"/>
    <lineage>
        <taxon>Eukaryota</taxon>
        <taxon>Fungi</taxon>
        <taxon>Dikarya</taxon>
        <taxon>Basidiomycota</taxon>
        <taxon>Agaricomycotina</taxon>
        <taxon>Agaricomycetes</taxon>
        <taxon>Agaricomycetidae</taxon>
        <taxon>Agaricales</taxon>
        <taxon>Marasmiineae</taxon>
        <taxon>Mycenaceae</taxon>
        <taxon>Mycena</taxon>
    </lineage>
</organism>
<keyword evidence="4" id="KW-1185">Reference proteome</keyword>
<dbReference type="PROSITE" id="PS51257">
    <property type="entry name" value="PROKAR_LIPOPROTEIN"/>
    <property type="match status" value="1"/>
</dbReference>
<feature type="chain" id="PRO_5042075607" evidence="1">
    <location>
        <begin position="21"/>
        <end position="101"/>
    </location>
</feature>
<dbReference type="InterPro" id="IPR018909">
    <property type="entry name" value="Eng1_septum"/>
</dbReference>
<dbReference type="Pfam" id="PF10645">
    <property type="entry name" value="Carb_bind"/>
    <property type="match status" value="1"/>
</dbReference>